<keyword evidence="1" id="KW-0175">Coiled coil</keyword>
<protein>
    <recommendedName>
        <fullName evidence="3">DM2 domain-containing protein</fullName>
    </recommendedName>
</protein>
<gene>
    <name evidence="4" type="ORF">DTER00134_LOCUS4583</name>
</gene>
<evidence type="ECO:0000256" key="1">
    <source>
        <dbReference type="SAM" id="Coils"/>
    </source>
</evidence>
<name>A0A7S3QQI7_DUNTE</name>
<feature type="region of interest" description="Disordered" evidence="2">
    <location>
        <begin position="129"/>
        <end position="149"/>
    </location>
</feature>
<evidence type="ECO:0000256" key="2">
    <source>
        <dbReference type="SAM" id="MobiDB-lite"/>
    </source>
</evidence>
<dbReference type="AlphaFoldDB" id="A0A7S3QQI7"/>
<feature type="domain" description="DM2" evidence="3">
    <location>
        <begin position="269"/>
        <end position="323"/>
    </location>
</feature>
<evidence type="ECO:0000313" key="4">
    <source>
        <dbReference type="EMBL" id="CAE0489512.1"/>
    </source>
</evidence>
<dbReference type="InterPro" id="IPR003121">
    <property type="entry name" value="SWIB_MDM2_domain"/>
</dbReference>
<reference evidence="4" key="1">
    <citation type="submission" date="2021-01" db="EMBL/GenBank/DDBJ databases">
        <authorList>
            <person name="Corre E."/>
            <person name="Pelletier E."/>
            <person name="Niang G."/>
            <person name="Scheremetjew M."/>
            <person name="Finn R."/>
            <person name="Kale V."/>
            <person name="Holt S."/>
            <person name="Cochrane G."/>
            <person name="Meng A."/>
            <person name="Brown T."/>
            <person name="Cohen L."/>
        </authorList>
    </citation>
    <scope>NUCLEOTIDE SEQUENCE</scope>
    <source>
        <strain evidence="4">CCMP1320</strain>
    </source>
</reference>
<dbReference type="Pfam" id="PF02201">
    <property type="entry name" value="SWIB"/>
    <property type="match status" value="1"/>
</dbReference>
<feature type="coiled-coil region" evidence="1">
    <location>
        <begin position="430"/>
        <end position="457"/>
    </location>
</feature>
<dbReference type="InterPro" id="IPR036885">
    <property type="entry name" value="SWIB_MDM2_dom_sf"/>
</dbReference>
<sequence length="570" mass="63122">MQLPPGMPFSLPGFPSLPGITPNMMLPGIPGLPPAGIPGLHQPRTVEAAKASRHHSYHNQAKKRDRLDMRAMEEEKEDAPPVLESPALLTLLEEQKRVESLVSQRRTDIRDSFKSMDRHKRKIRVTVTNTHANQQPPQPQASVSPVPAEPPSWTLAIHGRILDASDPSGALVLAPGAPPPVMQTLSPHGQLITVPSPTPISSISRGHFSDYVRRIEVQLDQALYPGEQGTAVWDRSLQGSLSRDMFEVRRTGSQPSTAKVTIWIDWRPERFKLPLPLATALGTHFETRPRVLQLMAQYVAKNHLPDPKNPGSVRLPLSLAQLLAPEELKQQQDQQQQQPQGPGSITGALLTYEALMERVSLKLEAMPPLEITHDIQLSGPPRAAHAIDVDLDFGAAPLGSPLQDAAQGHSMPGFKQEGPSRPCEKELLLLEEAGQKKEAIAADLSRAERLYNEAKRRRTALYGFVQAPVDFINGLAAAQAKELHVCKGQEKATAYTLHNMQQNRFPGVNPFDHMYHTNASMYATEFECKRRNALFQEPWVEDCILADKVYLSNKTQRSQPHHPMGPPAML</sequence>
<organism evidence="4">
    <name type="scientific">Dunaliella tertiolecta</name>
    <name type="common">Green alga</name>
    <dbReference type="NCBI Taxonomy" id="3047"/>
    <lineage>
        <taxon>Eukaryota</taxon>
        <taxon>Viridiplantae</taxon>
        <taxon>Chlorophyta</taxon>
        <taxon>core chlorophytes</taxon>
        <taxon>Chlorophyceae</taxon>
        <taxon>CS clade</taxon>
        <taxon>Chlamydomonadales</taxon>
        <taxon>Dunaliellaceae</taxon>
        <taxon>Dunaliella</taxon>
    </lineage>
</organism>
<dbReference type="EMBL" id="HBIP01008409">
    <property type="protein sequence ID" value="CAE0489512.1"/>
    <property type="molecule type" value="Transcribed_RNA"/>
</dbReference>
<proteinExistence type="predicted"/>
<evidence type="ECO:0000259" key="3">
    <source>
        <dbReference type="Pfam" id="PF02201"/>
    </source>
</evidence>
<dbReference type="Gene3D" id="1.10.245.10">
    <property type="entry name" value="SWIB/MDM2 domain"/>
    <property type="match status" value="1"/>
</dbReference>
<dbReference type="PANTHER" id="PTHR13844">
    <property type="entry name" value="SWI/SNF-RELATED MATRIX-ASSOCIATED ACTIN-DEPENDENT REGULATOR OF CHROMATIN SUBFAMILY D"/>
    <property type="match status" value="1"/>
</dbReference>
<dbReference type="SUPFAM" id="SSF47592">
    <property type="entry name" value="SWIB/MDM2 domain"/>
    <property type="match status" value="1"/>
</dbReference>
<accession>A0A7S3QQI7</accession>